<name>A0A2C9D471_9HYPH</name>
<sequence>MALTSLTACSLWSTAPPVIETRLVPLTPPDSMLVVPAEPVRDAKNTGGLLDQLDGYKGAYGACVTSMEQIAEWKRSTLATIPPEMTLQVPE</sequence>
<dbReference type="AlphaFoldDB" id="A0A2C9D471"/>
<dbReference type="Proteomes" id="UP000223606">
    <property type="component" value="Chromosome 1"/>
</dbReference>
<reference evidence="2" key="1">
    <citation type="submission" date="2017-09" db="EMBL/GenBank/DDBJ databases">
        <title>Genome sequence of Nannocystis excedens DSM 71.</title>
        <authorList>
            <person name="Blom J."/>
        </authorList>
    </citation>
    <scope>NUCLEOTIDE SEQUENCE [LARGE SCALE GENOMIC DNA]</scope>
    <source>
        <strain evidence="2">type strain: E19</strain>
    </source>
</reference>
<evidence type="ECO:0000313" key="2">
    <source>
        <dbReference type="Proteomes" id="UP000223606"/>
    </source>
</evidence>
<organism evidence="1 2">
    <name type="scientific">Hartmannibacter diazotrophicus</name>
    <dbReference type="NCBI Taxonomy" id="1482074"/>
    <lineage>
        <taxon>Bacteria</taxon>
        <taxon>Pseudomonadati</taxon>
        <taxon>Pseudomonadota</taxon>
        <taxon>Alphaproteobacteria</taxon>
        <taxon>Hyphomicrobiales</taxon>
        <taxon>Pleomorphomonadaceae</taxon>
        <taxon>Hartmannibacter</taxon>
    </lineage>
</organism>
<dbReference type="EMBL" id="LT960614">
    <property type="protein sequence ID" value="SON54285.1"/>
    <property type="molecule type" value="Genomic_DNA"/>
</dbReference>
<gene>
    <name evidence="1" type="ORF">HDIA_0744</name>
</gene>
<evidence type="ECO:0000313" key="1">
    <source>
        <dbReference type="EMBL" id="SON54285.1"/>
    </source>
</evidence>
<proteinExistence type="predicted"/>
<dbReference type="KEGG" id="hdi:HDIA_0744"/>
<protein>
    <submittedName>
        <fullName evidence="1">Uncharacterized protein</fullName>
    </submittedName>
</protein>
<accession>A0A2C9D471</accession>
<keyword evidence="2" id="KW-1185">Reference proteome</keyword>